<comment type="function">
    <text evidence="18">Catalyzes the epimerization of the S- and R-forms of NAD(P)HX, a damaged form of NAD(P)H that is a result of enzymatic or heat-dependent hydration. This is a prerequisite for the S-specific NAD(P)H-hydrate dehydratase to allow the repair of both epimers of NAD(P)HX.</text>
</comment>
<feature type="binding site" evidence="17">
    <location>
        <begin position="460"/>
        <end position="464"/>
    </location>
    <ligand>
        <name>AMP</name>
        <dbReference type="ChEBI" id="CHEBI:456215"/>
    </ligand>
</feature>
<keyword evidence="6 17" id="KW-0547">Nucleotide-binding</keyword>
<proteinExistence type="inferred from homology"/>
<evidence type="ECO:0000256" key="3">
    <source>
        <dbReference type="ARBA" id="ARBA00006001"/>
    </source>
</evidence>
<dbReference type="InterPro" id="IPR029056">
    <property type="entry name" value="Ribokinase-like"/>
</dbReference>
<evidence type="ECO:0000259" key="20">
    <source>
        <dbReference type="PROSITE" id="PS51383"/>
    </source>
</evidence>
<evidence type="ECO:0000256" key="7">
    <source>
        <dbReference type="ARBA" id="ARBA00022840"/>
    </source>
</evidence>
<evidence type="ECO:0000256" key="13">
    <source>
        <dbReference type="ARBA" id="ARBA00023268"/>
    </source>
</evidence>
<dbReference type="AlphaFoldDB" id="A0A1J0WHY7"/>
<evidence type="ECO:0000256" key="11">
    <source>
        <dbReference type="ARBA" id="ARBA00023235"/>
    </source>
</evidence>
<dbReference type="GO" id="GO:0005524">
    <property type="term" value="F:ATP binding"/>
    <property type="evidence" value="ECO:0007669"/>
    <property type="project" value="UniProtKB-UniRule"/>
</dbReference>
<dbReference type="KEGG" id="suam:BOO69_11390"/>
<dbReference type="NCBIfam" id="TIGR00197">
    <property type="entry name" value="yjeF_nterm"/>
    <property type="match status" value="1"/>
</dbReference>
<feature type="domain" description="YjeF N-terminal" evidence="21">
    <location>
        <begin position="10"/>
        <end position="238"/>
    </location>
</feature>
<feature type="binding site" evidence="18">
    <location>
        <begin position="132"/>
        <end position="138"/>
    </location>
    <ligand>
        <name>(6S)-NADPHX</name>
        <dbReference type="ChEBI" id="CHEBI:64076"/>
    </ligand>
</feature>
<dbReference type="PROSITE" id="PS51383">
    <property type="entry name" value="YJEF_C_3"/>
    <property type="match status" value="1"/>
</dbReference>
<keyword evidence="12 17" id="KW-0456">Lyase</keyword>
<dbReference type="Pfam" id="PF03853">
    <property type="entry name" value="YjeF_N"/>
    <property type="match status" value="1"/>
</dbReference>
<dbReference type="Pfam" id="PF01256">
    <property type="entry name" value="Carb_kinase"/>
    <property type="match status" value="1"/>
</dbReference>
<dbReference type="PANTHER" id="PTHR12592:SF0">
    <property type="entry name" value="ATP-DEPENDENT (S)-NAD(P)H-HYDRATE DEHYDRATASE"/>
    <property type="match status" value="1"/>
</dbReference>
<evidence type="ECO:0000259" key="21">
    <source>
        <dbReference type="PROSITE" id="PS51385"/>
    </source>
</evidence>
<keyword evidence="13" id="KW-0511">Multifunctional enzyme</keyword>
<dbReference type="InterPro" id="IPR017953">
    <property type="entry name" value="Carbohydrate_kinase_pred_CS"/>
</dbReference>
<feature type="binding site" evidence="17">
    <location>
        <position position="421"/>
    </location>
    <ligand>
        <name>(6S)-NADPHX</name>
        <dbReference type="ChEBI" id="CHEBI:64076"/>
    </ligand>
</feature>
<dbReference type="InterPro" id="IPR030677">
    <property type="entry name" value="Nnr"/>
</dbReference>
<dbReference type="GO" id="GO:0052855">
    <property type="term" value="F:ADP-dependent NAD(P)H-hydrate dehydratase activity"/>
    <property type="evidence" value="ECO:0007669"/>
    <property type="project" value="UniProtKB-UniRule"/>
</dbReference>
<organism evidence="22 23">
    <name type="scientific">Sulfitobacter alexandrii</name>
    <dbReference type="NCBI Taxonomy" id="1917485"/>
    <lineage>
        <taxon>Bacteria</taxon>
        <taxon>Pseudomonadati</taxon>
        <taxon>Pseudomonadota</taxon>
        <taxon>Alphaproteobacteria</taxon>
        <taxon>Rhodobacterales</taxon>
        <taxon>Roseobacteraceae</taxon>
        <taxon>Sulfitobacter</taxon>
    </lineage>
</organism>
<dbReference type="InterPro" id="IPR004443">
    <property type="entry name" value="YjeF_N_dom"/>
</dbReference>
<comment type="function">
    <text evidence="17">Catalyzes the dehydration of the S-form of NAD(P)HX at the expense of ADP, which is converted to AMP. Together with NAD(P)HX epimerase, which catalyzes the epimerization of the S- and R-forms, the enzyme allows the repair of both epimers of NAD(P)HX, a damaged form of NAD(P)H that is a result of enzymatic or heat-dependent hydration.</text>
</comment>
<comment type="similarity">
    <text evidence="3 19">In the N-terminal section; belongs to the NnrE/AIBP family.</text>
</comment>
<dbReference type="EC" id="4.2.1.136" evidence="19"/>
<keyword evidence="8 17" id="KW-0521">NADP</keyword>
<dbReference type="Gene3D" id="3.40.1190.20">
    <property type="match status" value="1"/>
</dbReference>
<comment type="function">
    <text evidence="14 19">Bifunctional enzyme that catalyzes the epimerization of the S- and R-forms of NAD(P)HX and the dehydration of the S-form of NAD(P)HX at the expense of ADP, which is converted to AMP. This allows the repair of both epimers of NAD(P)HX, a damaged form of NAD(P)H that is a result of enzymatic or heat-dependent hydration.</text>
</comment>
<keyword evidence="11 18" id="KW-0413">Isomerase</keyword>
<keyword evidence="7 17" id="KW-0067">ATP-binding</keyword>
<feature type="binding site" evidence="17">
    <location>
        <position position="493"/>
    </location>
    <ligand>
        <name>AMP</name>
        <dbReference type="ChEBI" id="CHEBI:456215"/>
    </ligand>
</feature>
<dbReference type="GO" id="GO:0052856">
    <property type="term" value="F:NAD(P)HX epimerase activity"/>
    <property type="evidence" value="ECO:0007669"/>
    <property type="project" value="UniProtKB-UniRule"/>
</dbReference>
<dbReference type="EC" id="5.1.99.6" evidence="19"/>
<evidence type="ECO:0000256" key="8">
    <source>
        <dbReference type="ARBA" id="ARBA00022857"/>
    </source>
</evidence>
<dbReference type="OrthoDB" id="9806925at2"/>
<comment type="similarity">
    <text evidence="18">Belongs to the NnrE/AIBP family.</text>
</comment>
<evidence type="ECO:0000256" key="9">
    <source>
        <dbReference type="ARBA" id="ARBA00022958"/>
    </source>
</evidence>
<dbReference type="GO" id="GO:0110051">
    <property type="term" value="P:metabolite repair"/>
    <property type="evidence" value="ECO:0007669"/>
    <property type="project" value="TreeGrafter"/>
</dbReference>
<comment type="subunit">
    <text evidence="17">Homotetramer.</text>
</comment>
<protein>
    <recommendedName>
        <fullName evidence="19">Bifunctional NAD(P)H-hydrate repair enzyme</fullName>
    </recommendedName>
    <alternativeName>
        <fullName evidence="19">Nicotinamide nucleotide repair protein</fullName>
    </alternativeName>
    <domain>
        <recommendedName>
            <fullName evidence="19">ADP-dependent (S)-NAD(P)H-hydrate dehydratase</fullName>
            <ecNumber evidence="19">4.2.1.136</ecNumber>
        </recommendedName>
        <alternativeName>
            <fullName evidence="19">ADP-dependent NAD(P)HX dehydratase</fullName>
        </alternativeName>
    </domain>
    <domain>
        <recommendedName>
            <fullName evidence="19">NAD(P)H-hydrate epimerase</fullName>
            <ecNumber evidence="19">5.1.99.6</ecNumber>
        </recommendedName>
    </domain>
</protein>
<dbReference type="RefSeq" id="WP_071972281.1">
    <property type="nucleotide sequence ID" value="NZ_CP018076.1"/>
</dbReference>
<dbReference type="InterPro" id="IPR000631">
    <property type="entry name" value="CARKD"/>
</dbReference>
<evidence type="ECO:0000313" key="22">
    <source>
        <dbReference type="EMBL" id="APE43943.1"/>
    </source>
</evidence>
<dbReference type="PROSITE" id="PS51385">
    <property type="entry name" value="YJEF_N"/>
    <property type="match status" value="1"/>
</dbReference>
<comment type="cofactor">
    <cofactor evidence="17">
        <name>Mg(2+)</name>
        <dbReference type="ChEBI" id="CHEBI:18420"/>
    </cofactor>
</comment>
<comment type="cofactor">
    <cofactor evidence="18 19">
        <name>K(+)</name>
        <dbReference type="ChEBI" id="CHEBI:29103"/>
    </cofactor>
    <text evidence="18 19">Binds 1 potassium ion per subunit.</text>
</comment>
<evidence type="ECO:0000256" key="2">
    <source>
        <dbReference type="ARBA" id="ARBA00000909"/>
    </source>
</evidence>
<feature type="binding site" evidence="17">
    <location>
        <position position="300"/>
    </location>
    <ligand>
        <name>(6S)-NADPHX</name>
        <dbReference type="ChEBI" id="CHEBI:64076"/>
    </ligand>
</feature>
<comment type="catalytic activity">
    <reaction evidence="15 17 19">
        <text>(6S)-NADHX + ADP = AMP + phosphate + NADH + H(+)</text>
        <dbReference type="Rhea" id="RHEA:32223"/>
        <dbReference type="ChEBI" id="CHEBI:15378"/>
        <dbReference type="ChEBI" id="CHEBI:43474"/>
        <dbReference type="ChEBI" id="CHEBI:57945"/>
        <dbReference type="ChEBI" id="CHEBI:64074"/>
        <dbReference type="ChEBI" id="CHEBI:456215"/>
        <dbReference type="ChEBI" id="CHEBI:456216"/>
        <dbReference type="EC" id="4.2.1.136"/>
    </reaction>
</comment>
<comment type="caution">
    <text evidence="18">Lacks conserved residue(s) required for the propagation of feature annotation.</text>
</comment>
<evidence type="ECO:0000256" key="17">
    <source>
        <dbReference type="HAMAP-Rule" id="MF_01965"/>
    </source>
</evidence>
<comment type="similarity">
    <text evidence="17">Belongs to the NnrD/CARKD family.</text>
</comment>
<dbReference type="CDD" id="cd01171">
    <property type="entry name" value="YXKO-related"/>
    <property type="match status" value="1"/>
</dbReference>
<feature type="binding site" evidence="18">
    <location>
        <position position="167"/>
    </location>
    <ligand>
        <name>(6S)-NADPHX</name>
        <dbReference type="ChEBI" id="CHEBI:64076"/>
    </ligand>
</feature>
<dbReference type="HAMAP" id="MF_01965">
    <property type="entry name" value="NADHX_dehydratase"/>
    <property type="match status" value="1"/>
</dbReference>
<evidence type="ECO:0000256" key="5">
    <source>
        <dbReference type="ARBA" id="ARBA00022723"/>
    </source>
</evidence>
<feature type="binding site" evidence="18">
    <location>
        <position position="63"/>
    </location>
    <ligand>
        <name>K(+)</name>
        <dbReference type="ChEBI" id="CHEBI:29103"/>
    </ligand>
</feature>
<keyword evidence="9 18" id="KW-0630">Potassium</keyword>
<keyword evidence="10 17" id="KW-0520">NAD</keyword>
<feature type="binding site" evidence="18">
    <location>
        <begin position="62"/>
        <end position="66"/>
    </location>
    <ligand>
        <name>(6S)-NADPHX</name>
        <dbReference type="ChEBI" id="CHEBI:64076"/>
    </ligand>
</feature>
<evidence type="ECO:0000256" key="16">
    <source>
        <dbReference type="ARBA" id="ARBA00049209"/>
    </source>
</evidence>
<evidence type="ECO:0000256" key="6">
    <source>
        <dbReference type="ARBA" id="ARBA00022741"/>
    </source>
</evidence>
<dbReference type="PANTHER" id="PTHR12592">
    <property type="entry name" value="ATP-DEPENDENT (S)-NAD(P)H-HYDRATE DEHYDRATASE FAMILY MEMBER"/>
    <property type="match status" value="1"/>
</dbReference>
<dbReference type="Proteomes" id="UP000181897">
    <property type="component" value="Chromosome"/>
</dbReference>
<dbReference type="NCBIfam" id="TIGR00196">
    <property type="entry name" value="yjeF_cterm"/>
    <property type="match status" value="1"/>
</dbReference>
<evidence type="ECO:0000256" key="18">
    <source>
        <dbReference type="HAMAP-Rule" id="MF_01966"/>
    </source>
</evidence>
<evidence type="ECO:0000256" key="15">
    <source>
        <dbReference type="ARBA" id="ARBA00048238"/>
    </source>
</evidence>
<evidence type="ECO:0000256" key="10">
    <source>
        <dbReference type="ARBA" id="ARBA00023027"/>
    </source>
</evidence>
<evidence type="ECO:0000256" key="4">
    <source>
        <dbReference type="ARBA" id="ARBA00009524"/>
    </source>
</evidence>
<dbReference type="InterPro" id="IPR036652">
    <property type="entry name" value="YjeF_N_dom_sf"/>
</dbReference>
<accession>A0A1J0WHY7</accession>
<gene>
    <name evidence="18" type="primary">nnrE</name>
    <name evidence="17" type="synonym">nnrD</name>
    <name evidence="22" type="ORF">BOO69_11390</name>
</gene>
<keyword evidence="23" id="KW-1185">Reference proteome</keyword>
<dbReference type="PROSITE" id="PS01050">
    <property type="entry name" value="YJEF_C_2"/>
    <property type="match status" value="1"/>
</dbReference>
<dbReference type="HAMAP" id="MF_01966">
    <property type="entry name" value="NADHX_epimerase"/>
    <property type="match status" value="1"/>
</dbReference>
<feature type="binding site" evidence="17">
    <location>
        <position position="362"/>
    </location>
    <ligand>
        <name>(6S)-NADPHX</name>
        <dbReference type="ChEBI" id="CHEBI:64076"/>
    </ligand>
</feature>
<evidence type="ECO:0000256" key="1">
    <source>
        <dbReference type="ARBA" id="ARBA00000013"/>
    </source>
</evidence>
<evidence type="ECO:0000256" key="12">
    <source>
        <dbReference type="ARBA" id="ARBA00023239"/>
    </source>
</evidence>
<comment type="catalytic activity">
    <reaction evidence="16 17 19">
        <text>(6S)-NADPHX + ADP = AMP + phosphate + NADPH + H(+)</text>
        <dbReference type="Rhea" id="RHEA:32235"/>
        <dbReference type="ChEBI" id="CHEBI:15378"/>
        <dbReference type="ChEBI" id="CHEBI:43474"/>
        <dbReference type="ChEBI" id="CHEBI:57783"/>
        <dbReference type="ChEBI" id="CHEBI:64076"/>
        <dbReference type="ChEBI" id="CHEBI:456215"/>
        <dbReference type="ChEBI" id="CHEBI:456216"/>
        <dbReference type="EC" id="4.2.1.136"/>
    </reaction>
</comment>
<dbReference type="Gene3D" id="3.40.50.10260">
    <property type="entry name" value="YjeF N-terminal domain"/>
    <property type="match status" value="1"/>
</dbReference>
<reference evidence="22 23" key="1">
    <citation type="submission" date="2016-11" db="EMBL/GenBank/DDBJ databases">
        <title>Complete genome sequence of Sulfitobacter sp. AM1-D1, a toxic bacteria associated with marine dinoflagellate Alexandrium minutum in East China Sea.</title>
        <authorList>
            <person name="Yang Q."/>
            <person name="Zhang X."/>
            <person name="Tian X."/>
        </authorList>
    </citation>
    <scope>NUCLEOTIDE SEQUENCE [LARGE SCALE GENOMIC DNA]</scope>
    <source>
        <strain evidence="22 23">AM1-D1</strain>
    </source>
</reference>
<feature type="binding site" evidence="18">
    <location>
        <position position="128"/>
    </location>
    <ligand>
        <name>K(+)</name>
        <dbReference type="ChEBI" id="CHEBI:29103"/>
    </ligand>
</feature>
<dbReference type="PIRSF" id="PIRSF017184">
    <property type="entry name" value="Nnr"/>
    <property type="match status" value="1"/>
</dbReference>
<dbReference type="SUPFAM" id="SSF64153">
    <property type="entry name" value="YjeF N-terminal domain-like"/>
    <property type="match status" value="1"/>
</dbReference>
<comment type="similarity">
    <text evidence="4 19">In the C-terminal section; belongs to the NnrD/CARKD family.</text>
</comment>
<dbReference type="SUPFAM" id="SSF53613">
    <property type="entry name" value="Ribokinase-like"/>
    <property type="match status" value="1"/>
</dbReference>
<name>A0A1J0WHY7_9RHOB</name>
<dbReference type="GO" id="GO:0046496">
    <property type="term" value="P:nicotinamide nucleotide metabolic process"/>
    <property type="evidence" value="ECO:0007669"/>
    <property type="project" value="UniProtKB-UniRule"/>
</dbReference>
<comment type="catalytic activity">
    <reaction evidence="2 18 19">
        <text>(6R)-NADPHX = (6S)-NADPHX</text>
        <dbReference type="Rhea" id="RHEA:32227"/>
        <dbReference type="ChEBI" id="CHEBI:64076"/>
        <dbReference type="ChEBI" id="CHEBI:64077"/>
        <dbReference type="EC" id="5.1.99.6"/>
    </reaction>
</comment>
<dbReference type="GO" id="GO:0046872">
    <property type="term" value="F:metal ion binding"/>
    <property type="evidence" value="ECO:0007669"/>
    <property type="project" value="UniProtKB-UniRule"/>
</dbReference>
<dbReference type="STRING" id="1917485.BOO69_11390"/>
<feature type="binding site" evidence="17">
    <location>
        <position position="494"/>
    </location>
    <ligand>
        <name>(6S)-NADPHX</name>
        <dbReference type="ChEBI" id="CHEBI:64076"/>
    </ligand>
</feature>
<comment type="catalytic activity">
    <reaction evidence="1 18 19">
        <text>(6R)-NADHX = (6S)-NADHX</text>
        <dbReference type="Rhea" id="RHEA:32215"/>
        <dbReference type="ChEBI" id="CHEBI:64074"/>
        <dbReference type="ChEBI" id="CHEBI:64075"/>
        <dbReference type="EC" id="5.1.99.6"/>
    </reaction>
</comment>
<feature type="binding site" evidence="18">
    <location>
        <position position="170"/>
    </location>
    <ligand>
        <name>K(+)</name>
        <dbReference type="ChEBI" id="CHEBI:29103"/>
    </ligand>
</feature>
<dbReference type="EMBL" id="CP018076">
    <property type="protein sequence ID" value="APE43943.1"/>
    <property type="molecule type" value="Genomic_DNA"/>
</dbReference>
<sequence length="552" mass="58290">MTELLSSAQMRAIEQEAIQSGAATGLDLMERAGKGVVDAVLAAWPALAADPHRAVVLCGPGNNGGDGFVIARLLRAMGWTVRLHLFGDPARMPEDARHNHDLWAAEDPVLALDAATVFTGPRPDVWIDAVFGIGLSRPVPGEVAQVLDADAMAAWEQSHGIRRVAVDCPSGLNLDTGMIASDTDAPEPSGKAGRATMNTVDLTVTFHSPKPGHYLAKGPILCGEVRAVDIGLSDTAPERRSIMEEPDPERIRLVEPVFRGRAIEPRTWLKSVMAKPGKAGHKFDFGHVMVFAGGVGQGGAGRLAARAALRTGAGLVTVLCPPAALIENACQLDAIMLRALKEDVPLDDVADARVTGFCMGPGMGVTPRTRKLVQEALARRAGPRHRRDPVVVLDADALSSFAEDPASLFPRTHARTILTPHEGEFERLFPDLGSSQRQGRSKVDVVREAARRAGCIILLKGVDTVIANPEGGASVHVAAYGREAPWLATAGAGDVLAGMIAGLAATQASAGLLSVAELAVYLHVECARRFGPGLISEDLPEQLPQVFCELGL</sequence>
<keyword evidence="5 18" id="KW-0479">Metal-binding</keyword>
<evidence type="ECO:0000256" key="19">
    <source>
        <dbReference type="PIRNR" id="PIRNR017184"/>
    </source>
</evidence>
<feature type="domain" description="YjeF C-terminal" evidence="20">
    <location>
        <begin position="265"/>
        <end position="550"/>
    </location>
</feature>
<evidence type="ECO:0000256" key="14">
    <source>
        <dbReference type="ARBA" id="ARBA00025153"/>
    </source>
</evidence>
<evidence type="ECO:0000313" key="23">
    <source>
        <dbReference type="Proteomes" id="UP000181897"/>
    </source>
</evidence>